<dbReference type="Proteomes" id="UP001064048">
    <property type="component" value="Chromosome 6"/>
</dbReference>
<dbReference type="EMBL" id="CM046106">
    <property type="protein sequence ID" value="KAI8436353.1"/>
    <property type="molecule type" value="Genomic_DNA"/>
</dbReference>
<accession>A0ACC0KIP2</accession>
<organism evidence="1 2">
    <name type="scientific">Choristoneura fumiferana</name>
    <name type="common">Spruce budworm moth</name>
    <name type="synonym">Archips fumiferana</name>
    <dbReference type="NCBI Taxonomy" id="7141"/>
    <lineage>
        <taxon>Eukaryota</taxon>
        <taxon>Metazoa</taxon>
        <taxon>Ecdysozoa</taxon>
        <taxon>Arthropoda</taxon>
        <taxon>Hexapoda</taxon>
        <taxon>Insecta</taxon>
        <taxon>Pterygota</taxon>
        <taxon>Neoptera</taxon>
        <taxon>Endopterygota</taxon>
        <taxon>Lepidoptera</taxon>
        <taxon>Glossata</taxon>
        <taxon>Ditrysia</taxon>
        <taxon>Tortricoidea</taxon>
        <taxon>Tortricidae</taxon>
        <taxon>Tortricinae</taxon>
        <taxon>Choristoneura</taxon>
    </lineage>
</organism>
<keyword evidence="2" id="KW-1185">Reference proteome</keyword>
<reference evidence="1 2" key="1">
    <citation type="journal article" date="2022" name="Genome Biol. Evol.">
        <title>The Spruce Budworm Genome: Reconstructing the Evolutionary History of Antifreeze Proteins.</title>
        <authorList>
            <person name="Beliveau C."/>
            <person name="Gagne P."/>
            <person name="Picq S."/>
            <person name="Vernygora O."/>
            <person name="Keeling C.I."/>
            <person name="Pinkney K."/>
            <person name="Doucet D."/>
            <person name="Wen F."/>
            <person name="Johnston J.S."/>
            <person name="Maaroufi H."/>
            <person name="Boyle B."/>
            <person name="Laroche J."/>
            <person name="Dewar K."/>
            <person name="Juretic N."/>
            <person name="Blackburn G."/>
            <person name="Nisole A."/>
            <person name="Brunet B."/>
            <person name="Brandao M."/>
            <person name="Lumley L."/>
            <person name="Duan J."/>
            <person name="Quan G."/>
            <person name="Lucarotti C.J."/>
            <person name="Roe A.D."/>
            <person name="Sperling F.A.H."/>
            <person name="Levesque R.C."/>
            <person name="Cusson M."/>
        </authorList>
    </citation>
    <scope>NUCLEOTIDE SEQUENCE [LARGE SCALE GENOMIC DNA]</scope>
    <source>
        <strain evidence="1">Glfc:IPQL:Cfum</strain>
    </source>
</reference>
<name>A0ACC0KIP2_CHOFU</name>
<gene>
    <name evidence="1" type="ORF">MSG28_004387</name>
</gene>
<sequence>MSLKMLFLIWVVVLVLILMLCYRAVYTKFSRYGVKNLTPVPILGDMTKVTLQLEHFFDNLDKTYRSFPGERFVGSFEFTRPVVFIRDIELVKKITVKDFEHFLDHSVVIDENIDPFFGRNLFALKGQKWKDMRATLSPAFTSSKMRLMVPFMTEAGNNMINRIKKTIAESDRDYFDVDIKDLATRYANDVIASCAFGLIMDSQNVADSQFYEMGKAASQLNFIQVLKFLGFQSFPSLMKMLKVTLFTRETQNFFKELVTHAMREREEKKIHRPDMIHLLMELKKGNLAYEEDTTSTGDAGLAAVEESSVGKSSSNRVWADEDLLAQAVIFFVAGFESVAQVMTFLIYELAFNPDIQEKLVKEIRETDRKNGGRLDFTSIQEMTYLDMVMSELLRLWTPGGFMDRICTKDYNLGKPNDSASEDYIIRKGEGIKIPIWSFHRDPDYFPSPTTFDPERFSEENRHKIQPFTYSPFGVGPRNCIASRFALYEVKVMVYQLLRDVEVSACEKSRYPIKLNPSTFNLLMKGGHWLRLKIRE</sequence>
<evidence type="ECO:0000313" key="2">
    <source>
        <dbReference type="Proteomes" id="UP001064048"/>
    </source>
</evidence>
<comment type="caution">
    <text evidence="1">The sequence shown here is derived from an EMBL/GenBank/DDBJ whole genome shotgun (WGS) entry which is preliminary data.</text>
</comment>
<protein>
    <submittedName>
        <fullName evidence="1">Uncharacterized protein</fullName>
    </submittedName>
</protein>
<proteinExistence type="predicted"/>
<evidence type="ECO:0000313" key="1">
    <source>
        <dbReference type="EMBL" id="KAI8436353.1"/>
    </source>
</evidence>